<dbReference type="SUPFAM" id="SSF50969">
    <property type="entry name" value="YVTN repeat-like/Quinoprotein amine dehydrogenase"/>
    <property type="match status" value="1"/>
</dbReference>
<dbReference type="AlphaFoldDB" id="A0A4Q0SZ89"/>
<sequence>MGSPVLAKSRFDWSYPACPLPSGALITGHISAIQQRTKQNKGTSFTILFDHANCHGNGPAEVRFRIFAMIGEQRVDEGSPLLDRAGLFGSISPRAPLTMGGGRTAPAPPPYDPSQDMSQSNRRKRELPTVILAGMVFGLDKITLDPGDGQDDGSVITDPKNNLHIDGATQLVLMPVPAVVRAAPEMMAKGAGTPAPTKLTPPPTVVVAPALPDETEVCAASCTVVAPPARSEIAKAALMFPAGTLGFVPHDRREYTAFDYESTLTFIDEHNLLFTFDSHKLRQRLPAGFRGESMRQIRAVLLDPATLAVKKIREWQVQGDGRFLWRSGSNEILVHIGHQLRLLDANLDTIRSIDVPGELAFATLSPLGERIAIGTLHERYTRESHDQLYNTLGYEPEEDIDVQLFDRSFTLLLTARQTTSIPIPVLSDDGEIRVVPAGHDRWRITDYLWDRSERTIATTTSTCHPTVSAPLPGSLFLKGCTSQPLQNWYRMLRLDGHPILKARGSSQELEQSSSSSNGSQFAIRVVRALHSKARGDRFHKEDLHEQEISIYRIADGKRLFNTVDPSVSLAEQSFALSPDGQRLAVLSNANISLYATSSDVH</sequence>
<evidence type="ECO:0000313" key="2">
    <source>
        <dbReference type="EMBL" id="RXH54948.1"/>
    </source>
</evidence>
<dbReference type="Proteomes" id="UP000289437">
    <property type="component" value="Unassembled WGS sequence"/>
</dbReference>
<name>A0A4Q0SZ89_9BACT</name>
<feature type="region of interest" description="Disordered" evidence="1">
    <location>
        <begin position="93"/>
        <end position="123"/>
    </location>
</feature>
<gene>
    <name evidence="2" type="ORF">GRAN_4052</name>
</gene>
<protein>
    <submittedName>
        <fullName evidence="2">Uncharacterized protein</fullName>
    </submittedName>
</protein>
<reference evidence="2 3" key="1">
    <citation type="submission" date="2018-11" db="EMBL/GenBank/DDBJ databases">
        <authorList>
            <person name="Mardanov A.V."/>
            <person name="Ravin N.V."/>
            <person name="Dedysh S.N."/>
        </authorList>
    </citation>
    <scope>NUCLEOTIDE SEQUENCE [LARGE SCALE GENOMIC DNA]</scope>
    <source>
        <strain evidence="2 3">AF10</strain>
    </source>
</reference>
<reference evidence="3" key="2">
    <citation type="submission" date="2019-02" db="EMBL/GenBank/DDBJ databases">
        <title>Granulicella sibirica sp. nov., a psychrotolerant acidobacterium isolated from an organic soil layer in forested tundra, West Siberia.</title>
        <authorList>
            <person name="Oshkin I.Y."/>
            <person name="Kulichevskaya I.S."/>
            <person name="Rijpstra W.I.C."/>
            <person name="Sinninghe Damste J.S."/>
            <person name="Rakitin A.L."/>
            <person name="Ravin N.V."/>
            <person name="Dedysh S.N."/>
        </authorList>
    </citation>
    <scope>NUCLEOTIDE SEQUENCE [LARGE SCALE GENOMIC DNA]</scope>
    <source>
        <strain evidence="3">AF10</strain>
    </source>
</reference>
<evidence type="ECO:0000256" key="1">
    <source>
        <dbReference type="SAM" id="MobiDB-lite"/>
    </source>
</evidence>
<keyword evidence="3" id="KW-1185">Reference proteome</keyword>
<comment type="caution">
    <text evidence="2">The sequence shown here is derived from an EMBL/GenBank/DDBJ whole genome shotgun (WGS) entry which is preliminary data.</text>
</comment>
<organism evidence="2 3">
    <name type="scientific">Granulicella sibirica</name>
    <dbReference type="NCBI Taxonomy" id="2479048"/>
    <lineage>
        <taxon>Bacteria</taxon>
        <taxon>Pseudomonadati</taxon>
        <taxon>Acidobacteriota</taxon>
        <taxon>Terriglobia</taxon>
        <taxon>Terriglobales</taxon>
        <taxon>Acidobacteriaceae</taxon>
        <taxon>Granulicella</taxon>
    </lineage>
</organism>
<dbReference type="EMBL" id="RDSM01000003">
    <property type="protein sequence ID" value="RXH54948.1"/>
    <property type="molecule type" value="Genomic_DNA"/>
</dbReference>
<accession>A0A4Q0SZ89</accession>
<evidence type="ECO:0000313" key="3">
    <source>
        <dbReference type="Proteomes" id="UP000289437"/>
    </source>
</evidence>
<dbReference type="InterPro" id="IPR011044">
    <property type="entry name" value="Quino_amine_DH_bsu"/>
</dbReference>
<proteinExistence type="predicted"/>